<evidence type="ECO:0000313" key="2">
    <source>
        <dbReference type="EMBL" id="KXZ68893.1"/>
    </source>
</evidence>
<reference evidence="3 5" key="1">
    <citation type="journal article" date="2016" name="Sci. Rep.">
        <title>Genomic and phenotypic characterization of the species Acinetobacter venetianus.</title>
        <authorList>
            <person name="Fondi M."/>
            <person name="Maida I."/>
            <person name="Perrin E."/>
            <person name="Orlandini V."/>
            <person name="La Torre L."/>
            <person name="Bosi E."/>
            <person name="Negroni A."/>
            <person name="Zanaroli G."/>
            <person name="Fava F."/>
            <person name="Decorosi F."/>
            <person name="Giovannetti L."/>
            <person name="Viti C."/>
            <person name="Vaneechoutte M."/>
            <person name="Dijkshoorn L."/>
            <person name="Fani R."/>
        </authorList>
    </citation>
    <scope>NUCLEOTIDE SEQUENCE [LARGE SCALE GENOMIC DNA]</scope>
    <source>
        <strain evidence="3 5">LUH13518</strain>
    </source>
</reference>
<name>A0A150HTL5_9GAMM</name>
<evidence type="ECO:0000313" key="3">
    <source>
        <dbReference type="EMBL" id="KXZ70126.1"/>
    </source>
</evidence>
<proteinExistence type="predicted"/>
<evidence type="ECO:0000313" key="4">
    <source>
        <dbReference type="EMBL" id="KXZ70254.1"/>
    </source>
</evidence>
<dbReference type="EMBL" id="JRHX01000086">
    <property type="protein sequence ID" value="KXZ68879.1"/>
    <property type="molecule type" value="Genomic_DNA"/>
</dbReference>
<gene>
    <name evidence="4" type="ORF">AVENLUH13518_01933</name>
    <name evidence="3" type="ORF">AVENLUH13518_02023</name>
    <name evidence="2" type="ORF">AVENLUH13518_02823</name>
    <name evidence="1" type="ORF">AVENLUH13518_02835</name>
</gene>
<dbReference type="EMBL" id="JRHX01000085">
    <property type="protein sequence ID" value="KXZ68893.1"/>
    <property type="molecule type" value="Genomic_DNA"/>
</dbReference>
<organism evidence="3 5">
    <name type="scientific">Acinetobacter venetianus</name>
    <dbReference type="NCBI Taxonomy" id="52133"/>
    <lineage>
        <taxon>Bacteria</taxon>
        <taxon>Pseudomonadati</taxon>
        <taxon>Pseudomonadota</taxon>
        <taxon>Gammaproteobacteria</taxon>
        <taxon>Moraxellales</taxon>
        <taxon>Moraxellaceae</taxon>
        <taxon>Acinetobacter</taxon>
    </lineage>
</organism>
<protein>
    <submittedName>
        <fullName evidence="3">Uncharacterized protein</fullName>
    </submittedName>
</protein>
<sequence>MTVHLNAQQQTLQINTAFTHPLKQLLCTGALFASALLLGQATQAGGYQEYTYPLQLVSVEGGVPLRCTYVGYERQRTRQTFRITALRNQGGCPRNTYYKPSRMQLIIAETGQTVFVRSEEVRQATRQDYTGPRMKAPDKPASAKINRCHIMATQDANGKVTRGPALTDPSCQK</sequence>
<evidence type="ECO:0000313" key="1">
    <source>
        <dbReference type="EMBL" id="KXZ68879.1"/>
    </source>
</evidence>
<dbReference type="EMBL" id="JRHX01000061">
    <property type="protein sequence ID" value="KXZ70126.1"/>
    <property type="molecule type" value="Genomic_DNA"/>
</dbReference>
<dbReference type="EMBL" id="JRHX01000059">
    <property type="protein sequence ID" value="KXZ70254.1"/>
    <property type="molecule type" value="Genomic_DNA"/>
</dbReference>
<accession>A0A150HTL5</accession>
<evidence type="ECO:0000313" key="5">
    <source>
        <dbReference type="Proteomes" id="UP000075544"/>
    </source>
</evidence>
<dbReference type="Proteomes" id="UP000075544">
    <property type="component" value="Unassembled WGS sequence"/>
</dbReference>
<dbReference type="PATRIC" id="fig|52133.19.peg.1960"/>
<dbReference type="AlphaFoldDB" id="A0A150HTL5"/>
<dbReference type="RefSeq" id="WP_061524848.1">
    <property type="nucleotide sequence ID" value="NZ_JRHX01000059.1"/>
</dbReference>
<comment type="caution">
    <text evidence="3">The sequence shown here is derived from an EMBL/GenBank/DDBJ whole genome shotgun (WGS) entry which is preliminary data.</text>
</comment>